<protein>
    <recommendedName>
        <fullName evidence="9">glucan 1,3-beta-glucosidase</fullName>
        <ecNumber evidence="9">3.2.1.58</ecNumber>
    </recommendedName>
</protein>
<dbReference type="EMBL" id="BABT02000165">
    <property type="protein sequence ID" value="GAA98943.1"/>
    <property type="molecule type" value="Genomic_DNA"/>
</dbReference>
<comment type="subcellular location">
    <subcellularLocation>
        <location evidence="1">Secreted</location>
    </subcellularLocation>
</comment>
<evidence type="ECO:0000259" key="13">
    <source>
        <dbReference type="Pfam" id="PF00150"/>
    </source>
</evidence>
<dbReference type="HOGENOM" id="CLU_014563_1_0_1"/>
<evidence type="ECO:0000256" key="9">
    <source>
        <dbReference type="ARBA" id="ARBA00038929"/>
    </source>
</evidence>
<dbReference type="InterPro" id="IPR017853">
    <property type="entry name" value="GH"/>
</dbReference>
<dbReference type="RefSeq" id="XP_014567103.1">
    <property type="nucleotide sequence ID" value="XM_014711617.1"/>
</dbReference>
<dbReference type="OMA" id="HPYPGNF"/>
<keyword evidence="6 10" id="KW-0326">Glycosidase</keyword>
<evidence type="ECO:0000313" key="15">
    <source>
        <dbReference type="Proteomes" id="UP000009131"/>
    </source>
</evidence>
<dbReference type="PANTHER" id="PTHR31297:SF1">
    <property type="entry name" value="GLUCAN 1,3-BETA-GLUCOSIDASE I_II-RELATED"/>
    <property type="match status" value="1"/>
</dbReference>
<keyword evidence="4" id="KW-0732">Signal</keyword>
<keyword evidence="12" id="KW-0812">Transmembrane</keyword>
<dbReference type="OrthoDB" id="62120at2759"/>
<dbReference type="PANTHER" id="PTHR31297">
    <property type="entry name" value="GLUCAN ENDO-1,6-BETA-GLUCOSIDASE B"/>
    <property type="match status" value="1"/>
</dbReference>
<comment type="catalytic activity">
    <reaction evidence="8">
        <text>Successive hydrolysis of beta-D-glucose units from the non-reducing ends of (1-&gt;3)-beta-D-glucans, releasing alpha-glucose.</text>
        <dbReference type="EC" id="3.2.1.58"/>
    </reaction>
</comment>
<evidence type="ECO:0000256" key="11">
    <source>
        <dbReference type="SAM" id="MobiDB-lite"/>
    </source>
</evidence>
<evidence type="ECO:0000313" key="14">
    <source>
        <dbReference type="EMBL" id="GAA98943.1"/>
    </source>
</evidence>
<comment type="similarity">
    <text evidence="2 10">Belongs to the glycosyl hydrolase 5 (cellulase A) family.</text>
</comment>
<dbReference type="InParanoid" id="G7E7Y3"/>
<dbReference type="InterPro" id="IPR001547">
    <property type="entry name" value="Glyco_hydro_5"/>
</dbReference>
<evidence type="ECO:0000256" key="6">
    <source>
        <dbReference type="ARBA" id="ARBA00023295"/>
    </source>
</evidence>
<dbReference type="Pfam" id="PF00150">
    <property type="entry name" value="Cellulase"/>
    <property type="match status" value="1"/>
</dbReference>
<feature type="domain" description="Glycoside hydrolase family 5" evidence="13">
    <location>
        <begin position="168"/>
        <end position="400"/>
    </location>
</feature>
<accession>G7E7Y3</accession>
<evidence type="ECO:0000256" key="8">
    <source>
        <dbReference type="ARBA" id="ARBA00036824"/>
    </source>
</evidence>
<dbReference type="GO" id="GO:0009986">
    <property type="term" value="C:cell surface"/>
    <property type="evidence" value="ECO:0007669"/>
    <property type="project" value="TreeGrafter"/>
</dbReference>
<dbReference type="GO" id="GO:0071555">
    <property type="term" value="P:cell wall organization"/>
    <property type="evidence" value="ECO:0007669"/>
    <property type="project" value="UniProtKB-KW"/>
</dbReference>
<name>G7E7Y3_MIXOS</name>
<comment type="caution">
    <text evidence="14">The sequence shown here is derived from an EMBL/GenBank/DDBJ whole genome shotgun (WGS) entry which is preliminary data.</text>
</comment>
<dbReference type="eggNOG" id="ENOG502QWCD">
    <property type="taxonomic scope" value="Eukaryota"/>
</dbReference>
<keyword evidence="5 10" id="KW-0378">Hydrolase</keyword>
<dbReference type="GO" id="GO:0009251">
    <property type="term" value="P:glucan catabolic process"/>
    <property type="evidence" value="ECO:0007669"/>
    <property type="project" value="TreeGrafter"/>
</dbReference>
<proteinExistence type="inferred from homology"/>
<dbReference type="Proteomes" id="UP000009131">
    <property type="component" value="Unassembled WGS sequence"/>
</dbReference>
<organism evidence="14 15">
    <name type="scientific">Mixia osmundae (strain CBS 9802 / IAM 14324 / JCM 22182 / KY 12970)</name>
    <dbReference type="NCBI Taxonomy" id="764103"/>
    <lineage>
        <taxon>Eukaryota</taxon>
        <taxon>Fungi</taxon>
        <taxon>Dikarya</taxon>
        <taxon>Basidiomycota</taxon>
        <taxon>Pucciniomycotina</taxon>
        <taxon>Mixiomycetes</taxon>
        <taxon>Mixiales</taxon>
        <taxon>Mixiaceae</taxon>
        <taxon>Mixia</taxon>
    </lineage>
</organism>
<dbReference type="Gene3D" id="3.20.20.80">
    <property type="entry name" value="Glycosidases"/>
    <property type="match status" value="1"/>
</dbReference>
<evidence type="ECO:0000256" key="1">
    <source>
        <dbReference type="ARBA" id="ARBA00004613"/>
    </source>
</evidence>
<dbReference type="GO" id="GO:0004338">
    <property type="term" value="F:glucan exo-1,3-beta-glucosidase activity"/>
    <property type="evidence" value="ECO:0007669"/>
    <property type="project" value="UniProtKB-EC"/>
</dbReference>
<evidence type="ECO:0000256" key="4">
    <source>
        <dbReference type="ARBA" id="ARBA00022729"/>
    </source>
</evidence>
<gene>
    <name evidence="14" type="primary">Mo05631</name>
    <name evidence="14" type="ORF">E5Q_05631</name>
</gene>
<dbReference type="InterPro" id="IPR050386">
    <property type="entry name" value="Glycosyl_hydrolase_5"/>
</dbReference>
<reference evidence="14 15" key="2">
    <citation type="journal article" date="2012" name="Open Biol.">
        <title>Characteristics of nucleosomes and linker DNA regions on the genome of the basidiomycete Mixia osmundae revealed by mono- and dinucleosome mapping.</title>
        <authorList>
            <person name="Nishida H."/>
            <person name="Kondo S."/>
            <person name="Matsumoto T."/>
            <person name="Suzuki Y."/>
            <person name="Yoshikawa H."/>
            <person name="Taylor T.D."/>
            <person name="Sugiyama J."/>
        </authorList>
    </citation>
    <scope>NUCLEOTIDE SEQUENCE [LARGE SCALE GENOMIC DNA]</scope>
    <source>
        <strain evidence="15">CBS 9802 / IAM 14324 / JCM 22182 / KY 12970</strain>
    </source>
</reference>
<dbReference type="SUPFAM" id="SSF51445">
    <property type="entry name" value="(Trans)glycosidases"/>
    <property type="match status" value="1"/>
</dbReference>
<evidence type="ECO:0000256" key="3">
    <source>
        <dbReference type="ARBA" id="ARBA00022525"/>
    </source>
</evidence>
<evidence type="ECO:0000256" key="7">
    <source>
        <dbReference type="ARBA" id="ARBA00023316"/>
    </source>
</evidence>
<sequence length="523" mass="56320">MVVARRSSVQRRNNRTRCWVISLLTLALIVAVGLGVGLGVGLTRNKNSSTQSISSANDASGGSSSSSSGTRTSSSGSSSSSSASSSAASASATPAHVDGQLNITVPDLARWDWLSPTNKMLGVALGNWLVMERWMNEQAFVNTFGANAWDEWDASQVSNASAIFLEHWNTWVTEDDIETLSQNGINTVRIPVGFWALIPTVAGEPYLSMAGQLDQINRILGYLYARKMYAIIDLHGMPGAQTTDQYSGHNNTNPTFWHPDEQIRGDQTVAAAQAFIINNPYRSIISALAVCNEPRPYSQANFEILKGFYERSYATLSTGSYPIPMQFHHGFVDTENHLVYWQPFVNGKDPSLLMLEDHPYPGNFPLQNDTTDIIAQVCNDAKGYVGYPVPVAVTEWSLTSGVTTSSFETQFYEAQASAWAWSGGSVFWSLRTVSPQLDGTDISQYSFLTMLANGAIPAVNGQSTQAYIASFNAPCGADPNEAWSLAGNQNATAAAIAAADPGLTTDAPVVSASAAAKKRRSFS</sequence>
<dbReference type="STRING" id="764103.G7E7Y3"/>
<keyword evidence="15" id="KW-1185">Reference proteome</keyword>
<keyword evidence="7" id="KW-0961">Cell wall biogenesis/degradation</keyword>
<dbReference type="GO" id="GO:0005576">
    <property type="term" value="C:extracellular region"/>
    <property type="evidence" value="ECO:0007669"/>
    <property type="project" value="UniProtKB-SubCell"/>
</dbReference>
<feature type="compositionally biased region" description="Low complexity" evidence="11">
    <location>
        <begin position="52"/>
        <end position="86"/>
    </location>
</feature>
<feature type="transmembrane region" description="Helical" evidence="12">
    <location>
        <begin position="20"/>
        <end position="42"/>
    </location>
</feature>
<dbReference type="AlphaFoldDB" id="G7E7Y3"/>
<evidence type="ECO:0000256" key="12">
    <source>
        <dbReference type="SAM" id="Phobius"/>
    </source>
</evidence>
<reference evidence="14 15" key="1">
    <citation type="journal article" date="2011" name="J. Gen. Appl. Microbiol.">
        <title>Draft genome sequencing of the enigmatic basidiomycete Mixia osmundae.</title>
        <authorList>
            <person name="Nishida H."/>
            <person name="Nagatsuka Y."/>
            <person name="Sugiyama J."/>
        </authorList>
    </citation>
    <scope>NUCLEOTIDE SEQUENCE [LARGE SCALE GENOMIC DNA]</scope>
    <source>
        <strain evidence="15">CBS 9802 / IAM 14324 / JCM 22182 / KY 12970</strain>
    </source>
</reference>
<feature type="region of interest" description="Disordered" evidence="11">
    <location>
        <begin position="47"/>
        <end position="86"/>
    </location>
</feature>
<evidence type="ECO:0000256" key="10">
    <source>
        <dbReference type="RuleBase" id="RU361153"/>
    </source>
</evidence>
<dbReference type="EC" id="3.2.1.58" evidence="9"/>
<evidence type="ECO:0000256" key="5">
    <source>
        <dbReference type="ARBA" id="ARBA00022801"/>
    </source>
</evidence>
<keyword evidence="12" id="KW-0472">Membrane</keyword>
<keyword evidence="3" id="KW-0964">Secreted</keyword>
<keyword evidence="12" id="KW-1133">Transmembrane helix</keyword>
<evidence type="ECO:0000256" key="2">
    <source>
        <dbReference type="ARBA" id="ARBA00005641"/>
    </source>
</evidence>